<sequence length="130" mass="14585">SSQYSQEKKSDSQTVMQTQTTTLSQPLMDVDNINISIQSTLDSIRIARCKATKKLSAFKDVLLFEREVVIAELSHDSELSMGSTESVRLSVGSMRDFTKYMCLVYKFLKPPFDFPISLPLMKDGTSEAVC</sequence>
<evidence type="ECO:0000313" key="2">
    <source>
        <dbReference type="Proteomes" id="UP000823775"/>
    </source>
</evidence>
<dbReference type="EMBL" id="JACEIK010010575">
    <property type="protein sequence ID" value="MCE3215249.1"/>
    <property type="molecule type" value="Genomic_DNA"/>
</dbReference>
<dbReference type="GO" id="GO:0016874">
    <property type="term" value="F:ligase activity"/>
    <property type="evidence" value="ECO:0007669"/>
    <property type="project" value="UniProtKB-KW"/>
</dbReference>
<keyword evidence="2" id="KW-1185">Reference proteome</keyword>
<keyword evidence="1" id="KW-0436">Ligase</keyword>
<name>A0ABS8WUQ9_DATST</name>
<organism evidence="1 2">
    <name type="scientific">Datura stramonium</name>
    <name type="common">Jimsonweed</name>
    <name type="synonym">Common thornapple</name>
    <dbReference type="NCBI Taxonomy" id="4076"/>
    <lineage>
        <taxon>Eukaryota</taxon>
        <taxon>Viridiplantae</taxon>
        <taxon>Streptophyta</taxon>
        <taxon>Embryophyta</taxon>
        <taxon>Tracheophyta</taxon>
        <taxon>Spermatophyta</taxon>
        <taxon>Magnoliopsida</taxon>
        <taxon>eudicotyledons</taxon>
        <taxon>Gunneridae</taxon>
        <taxon>Pentapetalae</taxon>
        <taxon>asterids</taxon>
        <taxon>lamiids</taxon>
        <taxon>Solanales</taxon>
        <taxon>Solanaceae</taxon>
        <taxon>Solanoideae</taxon>
        <taxon>Datureae</taxon>
        <taxon>Datura</taxon>
    </lineage>
</organism>
<comment type="caution">
    <text evidence="1">The sequence shown here is derived from an EMBL/GenBank/DDBJ whole genome shotgun (WGS) entry which is preliminary data.</text>
</comment>
<reference evidence="1 2" key="1">
    <citation type="journal article" date="2021" name="BMC Genomics">
        <title>Datura genome reveals duplications of psychoactive alkaloid biosynthetic genes and high mutation rate following tissue culture.</title>
        <authorList>
            <person name="Rajewski A."/>
            <person name="Carter-House D."/>
            <person name="Stajich J."/>
            <person name="Litt A."/>
        </authorList>
    </citation>
    <scope>NUCLEOTIDE SEQUENCE [LARGE SCALE GENOMIC DNA]</scope>
    <source>
        <strain evidence="1">AR-01</strain>
    </source>
</reference>
<evidence type="ECO:0000313" key="1">
    <source>
        <dbReference type="EMBL" id="MCE3215249.1"/>
    </source>
</evidence>
<gene>
    <name evidence="1" type="primary">BAG3_1</name>
    <name evidence="1" type="ORF">HAX54_001455</name>
</gene>
<proteinExistence type="predicted"/>
<protein>
    <submittedName>
        <fullName evidence="1">E3 ubiquitin- protein ligase</fullName>
    </submittedName>
</protein>
<dbReference type="Proteomes" id="UP000823775">
    <property type="component" value="Unassembled WGS sequence"/>
</dbReference>
<accession>A0ABS8WUQ9</accession>
<feature type="non-terminal residue" evidence="1">
    <location>
        <position position="1"/>
    </location>
</feature>